<dbReference type="GO" id="GO:0005794">
    <property type="term" value="C:Golgi apparatus"/>
    <property type="evidence" value="ECO:0007669"/>
    <property type="project" value="TreeGrafter"/>
</dbReference>
<comment type="caution">
    <text evidence="8">The sequence shown here is derived from an EMBL/GenBank/DDBJ whole genome shotgun (WGS) entry which is preliminary data.</text>
</comment>
<protein>
    <submittedName>
        <fullName evidence="8">Uncharacterized protein</fullName>
    </submittedName>
</protein>
<keyword evidence="4 7" id="KW-1133">Transmembrane helix</keyword>
<accession>A0A422Q9I4</accession>
<dbReference type="PIRSF" id="PIRSF015840">
    <property type="entry name" value="DUF284_TM_euk"/>
    <property type="match status" value="1"/>
</dbReference>
<dbReference type="GO" id="GO:0005886">
    <property type="term" value="C:plasma membrane"/>
    <property type="evidence" value="ECO:0007669"/>
    <property type="project" value="TreeGrafter"/>
</dbReference>
<evidence type="ECO:0000313" key="8">
    <source>
        <dbReference type="EMBL" id="RNF26628.1"/>
    </source>
</evidence>
<feature type="transmembrane region" description="Helical" evidence="7">
    <location>
        <begin position="21"/>
        <end position="41"/>
    </location>
</feature>
<dbReference type="InterPro" id="IPR005045">
    <property type="entry name" value="CDC50/LEM3_fam"/>
</dbReference>
<gene>
    <name evidence="8" type="ORF">Tco025E_01420</name>
</gene>
<evidence type="ECO:0000256" key="1">
    <source>
        <dbReference type="ARBA" id="ARBA00004141"/>
    </source>
</evidence>
<evidence type="ECO:0000256" key="2">
    <source>
        <dbReference type="ARBA" id="ARBA00009457"/>
    </source>
</evidence>
<keyword evidence="9" id="KW-1185">Reference proteome</keyword>
<dbReference type="RefSeq" id="XP_029231834.1">
    <property type="nucleotide sequence ID" value="XM_029368358.1"/>
</dbReference>
<evidence type="ECO:0000256" key="6">
    <source>
        <dbReference type="PIRNR" id="PIRNR015840"/>
    </source>
</evidence>
<dbReference type="Proteomes" id="UP000284403">
    <property type="component" value="Unassembled WGS sequence"/>
</dbReference>
<dbReference type="OrthoDB" id="340608at2759"/>
<dbReference type="EMBL" id="MKKU01000034">
    <property type="protein sequence ID" value="RNF26628.1"/>
    <property type="molecule type" value="Genomic_DNA"/>
</dbReference>
<keyword evidence="5 6" id="KW-0472">Membrane</keyword>
<evidence type="ECO:0000256" key="4">
    <source>
        <dbReference type="ARBA" id="ARBA00022989"/>
    </source>
</evidence>
<dbReference type="GeneID" id="40315031"/>
<comment type="subcellular location">
    <subcellularLocation>
        <location evidence="1">Membrane</location>
        <topology evidence="1">Multi-pass membrane protein</topology>
    </subcellularLocation>
</comment>
<feature type="transmembrane region" description="Helical" evidence="7">
    <location>
        <begin position="349"/>
        <end position="372"/>
    </location>
</feature>
<dbReference type="Pfam" id="PF03381">
    <property type="entry name" value="CDC50"/>
    <property type="match status" value="1"/>
</dbReference>
<dbReference type="AlphaFoldDB" id="A0A422Q9I4"/>
<comment type="similarity">
    <text evidence="2 6">Belongs to the CDC50/LEM3 family.</text>
</comment>
<evidence type="ECO:0000256" key="3">
    <source>
        <dbReference type="ARBA" id="ARBA00022692"/>
    </source>
</evidence>
<sequence>MELLKQQRLPAWQPILKPPHVAAAFFVLSVFFIPVGVFITLTNQRAREFNVRYDHVQRCTSKHNTGAFTYTGNHMTLRTGCVTTVSFELTERLAAPVYLYYELTNFYQNHRRYSKSRSDAQLAGDIVRDLPDASPLVTPGEINGLSGTPILYMDSSNLHYKDFVYVPAGLIAWSMFNDTFTLYAEAKEGRAARRLICNATDFSKGTNVPLNGSEARNFCTKRGIAWETDVALKFKAPNLDPRHRFWTAARELYAGTEPTTALSNDTFFNEGWYAGELGHAVPVTTDEDLMVWMRPASLPTFRKLHRVIHTDLPPGKYVMVIGEHFDVSSFGGTKSFVLATLSWLGGRNVWLQALYFSVGGFSVIFAVVLLLVHRFSGDRASKAIDTLIQS</sequence>
<proteinExistence type="inferred from homology"/>
<evidence type="ECO:0000256" key="7">
    <source>
        <dbReference type="SAM" id="Phobius"/>
    </source>
</evidence>
<organism evidence="8 9">
    <name type="scientific">Trypanosoma conorhini</name>
    <dbReference type="NCBI Taxonomy" id="83891"/>
    <lineage>
        <taxon>Eukaryota</taxon>
        <taxon>Discoba</taxon>
        <taxon>Euglenozoa</taxon>
        <taxon>Kinetoplastea</taxon>
        <taxon>Metakinetoplastina</taxon>
        <taxon>Trypanosomatida</taxon>
        <taxon>Trypanosomatidae</taxon>
        <taxon>Trypanosoma</taxon>
    </lineage>
</organism>
<evidence type="ECO:0000256" key="5">
    <source>
        <dbReference type="ARBA" id="ARBA00023136"/>
    </source>
</evidence>
<reference evidence="8 9" key="1">
    <citation type="journal article" date="2018" name="BMC Genomics">
        <title>Genomic comparison of Trypanosoma conorhini and Trypanosoma rangeli to Trypanosoma cruzi strains of high and low virulence.</title>
        <authorList>
            <person name="Bradwell K.R."/>
            <person name="Koparde V.N."/>
            <person name="Matveyev A.V."/>
            <person name="Serrano M.G."/>
            <person name="Alves J.M."/>
            <person name="Parikh H."/>
            <person name="Huang B."/>
            <person name="Lee V."/>
            <person name="Espinosa-Alvarez O."/>
            <person name="Ortiz P.A."/>
            <person name="Costa-Martins A.G."/>
            <person name="Teixeira M.M."/>
            <person name="Buck G.A."/>
        </authorList>
    </citation>
    <scope>NUCLEOTIDE SEQUENCE [LARGE SCALE GENOMIC DNA]</scope>
    <source>
        <strain evidence="8 9">025E</strain>
    </source>
</reference>
<keyword evidence="3 7" id="KW-0812">Transmembrane</keyword>
<dbReference type="PANTHER" id="PTHR10926">
    <property type="entry name" value="CELL CYCLE CONTROL PROTEIN 50"/>
    <property type="match status" value="1"/>
</dbReference>
<evidence type="ECO:0000313" key="9">
    <source>
        <dbReference type="Proteomes" id="UP000284403"/>
    </source>
</evidence>
<dbReference type="GO" id="GO:0005783">
    <property type="term" value="C:endoplasmic reticulum"/>
    <property type="evidence" value="ECO:0007669"/>
    <property type="project" value="TreeGrafter"/>
</dbReference>
<name>A0A422Q9I4_9TRYP</name>
<dbReference type="PANTHER" id="PTHR10926:SF0">
    <property type="entry name" value="CDC50, ISOFORM A"/>
    <property type="match status" value="1"/>
</dbReference>